<dbReference type="InterPro" id="IPR045122">
    <property type="entry name" value="Csc1-like"/>
</dbReference>
<evidence type="ECO:0000313" key="6">
    <source>
        <dbReference type="Proteomes" id="UP000692954"/>
    </source>
</evidence>
<evidence type="ECO:0000259" key="4">
    <source>
        <dbReference type="Pfam" id="PF14703"/>
    </source>
</evidence>
<feature type="domain" description="CSC1/OSCA1-like cytosolic" evidence="4">
    <location>
        <begin position="198"/>
        <end position="367"/>
    </location>
</feature>
<feature type="transmembrane region" description="Helical" evidence="2">
    <location>
        <begin position="94"/>
        <end position="119"/>
    </location>
</feature>
<keyword evidence="2" id="KW-0472">Membrane</keyword>
<feature type="transmembrane region" description="Helical" evidence="2">
    <location>
        <begin position="471"/>
        <end position="489"/>
    </location>
</feature>
<feature type="domain" description="Anoctamin transmembrane" evidence="3">
    <location>
        <begin position="375"/>
        <end position="595"/>
    </location>
</feature>
<dbReference type="EMBL" id="CAJJDN010000029">
    <property type="protein sequence ID" value="CAD8072678.1"/>
    <property type="molecule type" value="Genomic_DNA"/>
</dbReference>
<dbReference type="Proteomes" id="UP000692954">
    <property type="component" value="Unassembled WGS sequence"/>
</dbReference>
<sequence length="759" mass="86341">MTSVLPLDQETNQLNASSQPNEATIDEYDEFRRPPILEICIKHQSATQFAIADEKIDLNKNNLCPCCGQPVILNQLPLTASILDFSFNGPGVSLYFDFLVFSSILISTFIIICGIYDLIASSLGDTCKKLNAIGELECVDNYYSKFAKSNQDNRDPDIAGSVLNFITTLIIIVLLFLYRKRINILANKIDEKSILASDYSIIVENIPRDAKEEEIREFFSKINNHEYKIEKICMGFQIQEYLRIQKQKLDQEKTFTKILECERLGKPIPPKLPNKIDLTQTLDQLANQLNQYEENFQSSFQFSGVAIISYNTEDEANAVCKFFRATRLHLILSQVMRVIGKKDLRRFRDNVIVVSKAPEPGDILWGNLGVTLLEQYKRKFITNLATILLLGICFGILFGLSYGQFSMSDTEKGQELSQAELVAITVLGVIASVLISIINNILAIIIRKFAELEAPATKTEFDISAAKKLGFAQFLNTSIITLIVNLVIVKKGERSSYAIIKQGGLNQDVMFIFITNAIMPWLTNLIDPFYLYKLFMRFQIQSQGQACNVTQQEANEYFAGPMIDLSKKYAQLGKTLLFTFFYAYLLPLGPLISLGSLVAIYWVEKILLLRRDSKPAPTGSDMAEEMVDFFGEFTLLLYAIGCLIWESILNQTTFPLTWVQFSISIINFLIPIDTIFDMFWKSEDVSTKALYQNECLKFWDDYDRRNPITAEKAIETFLKNTNAAPQQQVDGRGNYVPQNLGLKKQDKKKKMKNKYNKED</sequence>
<dbReference type="AlphaFoldDB" id="A0A8S1LVA5"/>
<protein>
    <recommendedName>
        <fullName evidence="7">CSC1/OSCA1-like cytosolic domain-containing protein</fullName>
    </recommendedName>
</protein>
<feature type="transmembrane region" description="Helical" evidence="2">
    <location>
        <begin position="629"/>
        <end position="649"/>
    </location>
</feature>
<dbReference type="PANTHER" id="PTHR13018:SF83">
    <property type="entry name" value="RRM DOMAIN-CONTAINING PROTEIN"/>
    <property type="match status" value="1"/>
</dbReference>
<feature type="transmembrane region" description="Helical" evidence="2">
    <location>
        <begin position="158"/>
        <end position="178"/>
    </location>
</feature>
<feature type="transmembrane region" description="Helical" evidence="2">
    <location>
        <begin position="380"/>
        <end position="402"/>
    </location>
</feature>
<evidence type="ECO:0000313" key="5">
    <source>
        <dbReference type="EMBL" id="CAD8072678.1"/>
    </source>
</evidence>
<dbReference type="InterPro" id="IPR049452">
    <property type="entry name" value="Anoctamin_TM"/>
</dbReference>
<feature type="compositionally biased region" description="Basic residues" evidence="1">
    <location>
        <begin position="745"/>
        <end position="759"/>
    </location>
</feature>
<comment type="caution">
    <text evidence="5">The sequence shown here is derived from an EMBL/GenBank/DDBJ whole genome shotgun (WGS) entry which is preliminary data.</text>
</comment>
<keyword evidence="2" id="KW-1133">Transmembrane helix</keyword>
<dbReference type="PANTHER" id="PTHR13018">
    <property type="entry name" value="PROBABLE MEMBRANE PROTEIN DUF221-RELATED"/>
    <property type="match status" value="1"/>
</dbReference>
<evidence type="ECO:0008006" key="7">
    <source>
        <dbReference type="Google" id="ProtNLM"/>
    </source>
</evidence>
<feature type="region of interest" description="Disordered" evidence="1">
    <location>
        <begin position="1"/>
        <end position="20"/>
    </location>
</feature>
<feature type="transmembrane region" description="Helical" evidence="2">
    <location>
        <begin position="422"/>
        <end position="450"/>
    </location>
</feature>
<evidence type="ECO:0000256" key="2">
    <source>
        <dbReference type="SAM" id="Phobius"/>
    </source>
</evidence>
<dbReference type="GO" id="GO:0005227">
    <property type="term" value="F:calcium-activated cation channel activity"/>
    <property type="evidence" value="ECO:0007669"/>
    <property type="project" value="InterPro"/>
</dbReference>
<reference evidence="5" key="1">
    <citation type="submission" date="2021-01" db="EMBL/GenBank/DDBJ databases">
        <authorList>
            <consortium name="Genoscope - CEA"/>
            <person name="William W."/>
        </authorList>
    </citation>
    <scope>NUCLEOTIDE SEQUENCE</scope>
</reference>
<dbReference type="Pfam" id="PF04547">
    <property type="entry name" value="Anoctamin"/>
    <property type="match status" value="1"/>
</dbReference>
<dbReference type="InterPro" id="IPR027815">
    <property type="entry name" value="CSC1/OSCA1-like_cyt"/>
</dbReference>
<feature type="transmembrane region" description="Helical" evidence="2">
    <location>
        <begin position="509"/>
        <end position="532"/>
    </location>
</feature>
<keyword evidence="6" id="KW-1185">Reference proteome</keyword>
<name>A0A8S1LVA5_9CILI</name>
<keyword evidence="2" id="KW-0812">Transmembrane</keyword>
<dbReference type="GO" id="GO:0005886">
    <property type="term" value="C:plasma membrane"/>
    <property type="evidence" value="ECO:0007669"/>
    <property type="project" value="TreeGrafter"/>
</dbReference>
<feature type="transmembrane region" description="Helical" evidence="2">
    <location>
        <begin position="576"/>
        <end position="603"/>
    </location>
</feature>
<dbReference type="Pfam" id="PF14703">
    <property type="entry name" value="PHM7_cyt"/>
    <property type="match status" value="1"/>
</dbReference>
<gene>
    <name evidence="5" type="ORF">PSON_ATCC_30995.1.T0290286</name>
</gene>
<dbReference type="OrthoDB" id="300635at2759"/>
<accession>A0A8S1LVA5</accession>
<evidence type="ECO:0000256" key="1">
    <source>
        <dbReference type="SAM" id="MobiDB-lite"/>
    </source>
</evidence>
<feature type="transmembrane region" description="Helical" evidence="2">
    <location>
        <begin position="661"/>
        <end position="680"/>
    </location>
</feature>
<feature type="region of interest" description="Disordered" evidence="1">
    <location>
        <begin position="724"/>
        <end position="759"/>
    </location>
</feature>
<evidence type="ECO:0000259" key="3">
    <source>
        <dbReference type="Pfam" id="PF04547"/>
    </source>
</evidence>
<organism evidence="5 6">
    <name type="scientific">Paramecium sonneborni</name>
    <dbReference type="NCBI Taxonomy" id="65129"/>
    <lineage>
        <taxon>Eukaryota</taxon>
        <taxon>Sar</taxon>
        <taxon>Alveolata</taxon>
        <taxon>Ciliophora</taxon>
        <taxon>Intramacronucleata</taxon>
        <taxon>Oligohymenophorea</taxon>
        <taxon>Peniculida</taxon>
        <taxon>Parameciidae</taxon>
        <taxon>Paramecium</taxon>
    </lineage>
</organism>
<proteinExistence type="predicted"/>